<name>A0ABY7SZ02_9RHOB</name>
<organism evidence="4 5">
    <name type="scientific">Paracoccus stylophorae</name>
    <dbReference type="NCBI Taxonomy" id="659350"/>
    <lineage>
        <taxon>Bacteria</taxon>
        <taxon>Pseudomonadati</taxon>
        <taxon>Pseudomonadota</taxon>
        <taxon>Alphaproteobacteria</taxon>
        <taxon>Rhodobacterales</taxon>
        <taxon>Paracoccaceae</taxon>
        <taxon>Paracoccus</taxon>
    </lineage>
</organism>
<keyword evidence="2 4" id="KW-0378">Hydrolase</keyword>
<accession>A0ABY7SZ02</accession>
<dbReference type="Proteomes" id="UP001218412">
    <property type="component" value="Chromosome"/>
</dbReference>
<reference evidence="4 5" key="1">
    <citation type="submission" date="2021-01" db="EMBL/GenBank/DDBJ databases">
        <title>Biogeographic distribution of Paracoccus.</title>
        <authorList>
            <person name="Hollensteiner J."/>
            <person name="Leineberger J."/>
            <person name="Brinkhoff T."/>
            <person name="Daniel R."/>
        </authorList>
    </citation>
    <scope>NUCLEOTIDE SEQUENCE [LARGE SCALE GENOMIC DNA]</scope>
    <source>
        <strain evidence="4 5">LMG25392</strain>
    </source>
</reference>
<keyword evidence="5" id="KW-1185">Reference proteome</keyword>
<dbReference type="InterPro" id="IPR050565">
    <property type="entry name" value="LYPA1-2/EST-like"/>
</dbReference>
<sequence length="224" mass="23509">MKNDPHAGNRILSGGAPLSRARLAMIMVHGRGGAPEDMMGLADYLGLPDIAIRAPEAAGNSWWPDSFLAPLARNEPGLSSALGVMARLSDELAEQGFGPDRTVVLGFSQGACLALEHAARAGRKLAGVAGLSGGLVGTADGDGAPQPELYNHVEKKFAYDGRLDGTPVLLGCHERDPHIPLARVRTTEKLFQDMGATVTTQIYPGAGHGVVEEEIRALRAMLNG</sequence>
<evidence type="ECO:0000256" key="1">
    <source>
        <dbReference type="ARBA" id="ARBA00006499"/>
    </source>
</evidence>
<dbReference type="EMBL" id="CP067134">
    <property type="protein sequence ID" value="WCR12287.1"/>
    <property type="molecule type" value="Genomic_DNA"/>
</dbReference>
<dbReference type="InterPro" id="IPR029058">
    <property type="entry name" value="AB_hydrolase_fold"/>
</dbReference>
<comment type="similarity">
    <text evidence="1">Belongs to the AB hydrolase superfamily. AB hydrolase 2 family.</text>
</comment>
<evidence type="ECO:0000256" key="2">
    <source>
        <dbReference type="ARBA" id="ARBA00022801"/>
    </source>
</evidence>
<feature type="domain" description="Phospholipase/carboxylesterase/thioesterase" evidence="3">
    <location>
        <begin position="61"/>
        <end position="222"/>
    </location>
</feature>
<dbReference type="GO" id="GO:0016787">
    <property type="term" value="F:hydrolase activity"/>
    <property type="evidence" value="ECO:0007669"/>
    <property type="project" value="UniProtKB-KW"/>
</dbReference>
<dbReference type="PANTHER" id="PTHR10655">
    <property type="entry name" value="LYSOPHOSPHOLIPASE-RELATED"/>
    <property type="match status" value="1"/>
</dbReference>
<dbReference type="SUPFAM" id="SSF53474">
    <property type="entry name" value="alpha/beta-Hydrolases"/>
    <property type="match status" value="1"/>
</dbReference>
<proteinExistence type="inferred from homology"/>
<protein>
    <submittedName>
        <fullName evidence="4">Dienelactone hydrolase family protein</fullName>
    </submittedName>
</protein>
<gene>
    <name evidence="4" type="ORF">JHW45_08245</name>
</gene>
<dbReference type="RefSeq" id="WP_272860396.1">
    <property type="nucleotide sequence ID" value="NZ_CP067134.1"/>
</dbReference>
<dbReference type="InterPro" id="IPR003140">
    <property type="entry name" value="PLipase/COase/thioEstase"/>
</dbReference>
<evidence type="ECO:0000313" key="5">
    <source>
        <dbReference type="Proteomes" id="UP001218412"/>
    </source>
</evidence>
<evidence type="ECO:0000259" key="3">
    <source>
        <dbReference type="Pfam" id="PF02230"/>
    </source>
</evidence>
<dbReference type="Gene3D" id="3.40.50.1820">
    <property type="entry name" value="alpha/beta hydrolase"/>
    <property type="match status" value="1"/>
</dbReference>
<evidence type="ECO:0000313" key="4">
    <source>
        <dbReference type="EMBL" id="WCR12287.1"/>
    </source>
</evidence>
<dbReference type="Pfam" id="PF02230">
    <property type="entry name" value="Abhydrolase_2"/>
    <property type="match status" value="1"/>
</dbReference>
<dbReference type="PANTHER" id="PTHR10655:SF17">
    <property type="entry name" value="LYSOPHOSPHOLIPASE-LIKE PROTEIN 1"/>
    <property type="match status" value="1"/>
</dbReference>